<proteinExistence type="inferred from homology"/>
<dbReference type="Gene3D" id="3.90.1150.10">
    <property type="entry name" value="Aspartate Aminotransferase, domain 1"/>
    <property type="match status" value="1"/>
</dbReference>
<dbReference type="RefSeq" id="WP_120258990.1">
    <property type="nucleotide sequence ID" value="NZ_RAPY01000001.1"/>
</dbReference>
<dbReference type="AlphaFoldDB" id="A0A420BL45"/>
<dbReference type="InterPro" id="IPR015422">
    <property type="entry name" value="PyrdxlP-dep_Trfase_small"/>
</dbReference>
<dbReference type="Gene3D" id="3.40.640.10">
    <property type="entry name" value="Type I PLP-dependent aspartate aminotransferase-like (Major domain)"/>
    <property type="match status" value="1"/>
</dbReference>
<sequence length="484" mass="53912">MGKDFLYSVLAQNIASKIKNGVLRPNERLPSVRVLSKEHGISMNTAKRVFLALEAQSLIYSIPQSGYFVNALNQHKLQLPETGQIQLIADSVEPNELISSVYANMGRKDLTLFSIGVPSGDLLPLAKLKKEIVLATRELDAGGAEYEPLQGNLKLRRMVAARSLGWDGRLTADDVITTNGCMHALSLCLMALTKPGDTIALESPCYPGILQLVLSLGLKVIELTCDPMSGIDIHSLERLLPEINVCLLVPNFNTPLGYCMPDKNKMEVVRLLAKHAVPLIEDDTYGDIYFGSERPKCCKTFDEEGNVLWCGSVSKTLAPGYRVGWVAAGKYKDQILRLKLIHALSSTTLIHEAVGNFLMTGRYDHHLYDLRKTLQENYQRFANVIAESFPEGTRLSRPQGGLALWVELPKSIDTTKLYNYGLKKKMSIAPGRMFTLQNQFQNCMRLCLGLPWTDELRFALVQLGNLAKMMLHANKTDPEIDHRP</sequence>
<dbReference type="CDD" id="cd07377">
    <property type="entry name" value="WHTH_GntR"/>
    <property type="match status" value="1"/>
</dbReference>
<dbReference type="GO" id="GO:0003677">
    <property type="term" value="F:DNA binding"/>
    <property type="evidence" value="ECO:0007669"/>
    <property type="project" value="UniProtKB-KW"/>
</dbReference>
<dbReference type="PANTHER" id="PTHR46577">
    <property type="entry name" value="HTH-TYPE TRANSCRIPTIONAL REGULATORY PROTEIN GABR"/>
    <property type="match status" value="1"/>
</dbReference>
<evidence type="ECO:0000259" key="6">
    <source>
        <dbReference type="PROSITE" id="PS50949"/>
    </source>
</evidence>
<dbReference type="CDD" id="cd00609">
    <property type="entry name" value="AAT_like"/>
    <property type="match status" value="1"/>
</dbReference>
<organism evidence="7 8">
    <name type="scientific">Sphingobacterium detergens</name>
    <dbReference type="NCBI Taxonomy" id="1145106"/>
    <lineage>
        <taxon>Bacteria</taxon>
        <taxon>Pseudomonadati</taxon>
        <taxon>Bacteroidota</taxon>
        <taxon>Sphingobacteriia</taxon>
        <taxon>Sphingobacteriales</taxon>
        <taxon>Sphingobacteriaceae</taxon>
        <taxon>Sphingobacterium</taxon>
    </lineage>
</organism>
<dbReference type="Pfam" id="PF00155">
    <property type="entry name" value="Aminotran_1_2"/>
    <property type="match status" value="1"/>
</dbReference>
<evidence type="ECO:0000313" key="8">
    <source>
        <dbReference type="Proteomes" id="UP000286246"/>
    </source>
</evidence>
<evidence type="ECO:0000256" key="4">
    <source>
        <dbReference type="ARBA" id="ARBA00023125"/>
    </source>
</evidence>
<comment type="similarity">
    <text evidence="1">In the C-terminal section; belongs to the class-I pyridoxal-phosphate-dependent aminotransferase family.</text>
</comment>
<accession>A0A420BL45</accession>
<dbReference type="Gene3D" id="1.10.10.10">
    <property type="entry name" value="Winged helix-like DNA-binding domain superfamily/Winged helix DNA-binding domain"/>
    <property type="match status" value="1"/>
</dbReference>
<dbReference type="OrthoDB" id="9802328at2"/>
<comment type="caution">
    <text evidence="7">The sequence shown here is derived from an EMBL/GenBank/DDBJ whole genome shotgun (WGS) entry which is preliminary data.</text>
</comment>
<keyword evidence="5" id="KW-0804">Transcription</keyword>
<dbReference type="InterPro" id="IPR036390">
    <property type="entry name" value="WH_DNA-bd_sf"/>
</dbReference>
<keyword evidence="2" id="KW-0663">Pyridoxal phosphate</keyword>
<dbReference type="GO" id="GO:0003700">
    <property type="term" value="F:DNA-binding transcription factor activity"/>
    <property type="evidence" value="ECO:0007669"/>
    <property type="project" value="InterPro"/>
</dbReference>
<evidence type="ECO:0000256" key="3">
    <source>
        <dbReference type="ARBA" id="ARBA00023015"/>
    </source>
</evidence>
<dbReference type="Pfam" id="PF00392">
    <property type="entry name" value="GntR"/>
    <property type="match status" value="1"/>
</dbReference>
<dbReference type="SMART" id="SM00345">
    <property type="entry name" value="HTH_GNTR"/>
    <property type="match status" value="1"/>
</dbReference>
<protein>
    <submittedName>
        <fullName evidence="7">GntR family transcriptional regulator</fullName>
    </submittedName>
</protein>
<keyword evidence="4" id="KW-0238">DNA-binding</keyword>
<dbReference type="InterPro" id="IPR051446">
    <property type="entry name" value="HTH_trans_reg/aminotransferase"/>
</dbReference>
<dbReference type="SUPFAM" id="SSF53383">
    <property type="entry name" value="PLP-dependent transferases"/>
    <property type="match status" value="1"/>
</dbReference>
<evidence type="ECO:0000256" key="2">
    <source>
        <dbReference type="ARBA" id="ARBA00022898"/>
    </source>
</evidence>
<keyword evidence="3" id="KW-0805">Transcription regulation</keyword>
<feature type="domain" description="HTH gntR-type" evidence="6">
    <location>
        <begin position="4"/>
        <end position="72"/>
    </location>
</feature>
<evidence type="ECO:0000313" key="7">
    <source>
        <dbReference type="EMBL" id="RKE57427.1"/>
    </source>
</evidence>
<dbReference type="InterPro" id="IPR015424">
    <property type="entry name" value="PyrdxlP-dep_Trfase"/>
</dbReference>
<evidence type="ECO:0000256" key="1">
    <source>
        <dbReference type="ARBA" id="ARBA00005384"/>
    </source>
</evidence>
<dbReference type="InterPro" id="IPR000524">
    <property type="entry name" value="Tscrpt_reg_HTH_GntR"/>
</dbReference>
<reference evidence="7 8" key="1">
    <citation type="submission" date="2018-09" db="EMBL/GenBank/DDBJ databases">
        <title>Genomic Encyclopedia of Type Strains, Phase III (KMG-III): the genomes of soil and plant-associated and newly described type strains.</title>
        <authorList>
            <person name="Whitman W."/>
        </authorList>
    </citation>
    <scope>NUCLEOTIDE SEQUENCE [LARGE SCALE GENOMIC DNA]</scope>
    <source>
        <strain evidence="7 8">CECT 7938</strain>
    </source>
</reference>
<name>A0A420BL45_SPHD1</name>
<dbReference type="Proteomes" id="UP000286246">
    <property type="component" value="Unassembled WGS sequence"/>
</dbReference>
<dbReference type="InterPro" id="IPR015421">
    <property type="entry name" value="PyrdxlP-dep_Trfase_major"/>
</dbReference>
<dbReference type="PANTHER" id="PTHR46577:SF2">
    <property type="entry name" value="TRANSCRIPTIONAL REGULATORY PROTEIN"/>
    <property type="match status" value="1"/>
</dbReference>
<evidence type="ECO:0000256" key="5">
    <source>
        <dbReference type="ARBA" id="ARBA00023163"/>
    </source>
</evidence>
<dbReference type="EMBL" id="RAPY01000001">
    <property type="protein sequence ID" value="RKE57427.1"/>
    <property type="molecule type" value="Genomic_DNA"/>
</dbReference>
<dbReference type="PROSITE" id="PS50949">
    <property type="entry name" value="HTH_GNTR"/>
    <property type="match status" value="1"/>
</dbReference>
<dbReference type="InterPro" id="IPR004839">
    <property type="entry name" value="Aminotransferase_I/II_large"/>
</dbReference>
<dbReference type="GO" id="GO:0030170">
    <property type="term" value="F:pyridoxal phosphate binding"/>
    <property type="evidence" value="ECO:0007669"/>
    <property type="project" value="InterPro"/>
</dbReference>
<dbReference type="SUPFAM" id="SSF46785">
    <property type="entry name" value="Winged helix' DNA-binding domain"/>
    <property type="match status" value="1"/>
</dbReference>
<gene>
    <name evidence="7" type="ORF">DFQ12_2315</name>
</gene>
<keyword evidence="8" id="KW-1185">Reference proteome</keyword>
<dbReference type="InterPro" id="IPR036388">
    <property type="entry name" value="WH-like_DNA-bd_sf"/>
</dbReference>